<dbReference type="AlphaFoldDB" id="A0AAV4D946"/>
<evidence type="ECO:0000256" key="1">
    <source>
        <dbReference type="ARBA" id="ARBA00005775"/>
    </source>
</evidence>
<dbReference type="EMBL" id="BLXT01007613">
    <property type="protein sequence ID" value="GFO40456.1"/>
    <property type="molecule type" value="Genomic_DNA"/>
</dbReference>
<reference evidence="5 6" key="1">
    <citation type="journal article" date="2021" name="Elife">
        <title>Chloroplast acquisition without the gene transfer in kleptoplastic sea slugs, Plakobranchus ocellatus.</title>
        <authorList>
            <person name="Maeda T."/>
            <person name="Takahashi S."/>
            <person name="Yoshida T."/>
            <person name="Shimamura S."/>
            <person name="Takaki Y."/>
            <person name="Nagai Y."/>
            <person name="Toyoda A."/>
            <person name="Suzuki Y."/>
            <person name="Arimoto A."/>
            <person name="Ishii H."/>
            <person name="Satoh N."/>
            <person name="Nishiyama T."/>
            <person name="Hasebe M."/>
            <person name="Maruyama T."/>
            <person name="Minagawa J."/>
            <person name="Obokata J."/>
            <person name="Shigenobu S."/>
        </authorList>
    </citation>
    <scope>NUCLEOTIDE SEQUENCE [LARGE SCALE GENOMIC DNA]</scope>
</reference>
<organism evidence="5 6">
    <name type="scientific">Plakobranchus ocellatus</name>
    <dbReference type="NCBI Taxonomy" id="259542"/>
    <lineage>
        <taxon>Eukaryota</taxon>
        <taxon>Metazoa</taxon>
        <taxon>Spiralia</taxon>
        <taxon>Lophotrochozoa</taxon>
        <taxon>Mollusca</taxon>
        <taxon>Gastropoda</taxon>
        <taxon>Heterobranchia</taxon>
        <taxon>Euthyneura</taxon>
        <taxon>Panpulmonata</taxon>
        <taxon>Sacoglossa</taxon>
        <taxon>Placobranchoidea</taxon>
        <taxon>Plakobranchidae</taxon>
        <taxon>Plakobranchus</taxon>
    </lineage>
</organism>
<dbReference type="GO" id="GO:0003743">
    <property type="term" value="F:translation initiation factor activity"/>
    <property type="evidence" value="ECO:0007669"/>
    <property type="project" value="UniProtKB-KW"/>
</dbReference>
<proteinExistence type="inferred from homology"/>
<comment type="similarity">
    <text evidence="1">Belongs to the eukaryotic initiation factor 4G family.</text>
</comment>
<dbReference type="SUPFAM" id="SSF48371">
    <property type="entry name" value="ARM repeat"/>
    <property type="match status" value="1"/>
</dbReference>
<dbReference type="GO" id="GO:0003729">
    <property type="term" value="F:mRNA binding"/>
    <property type="evidence" value="ECO:0007669"/>
    <property type="project" value="TreeGrafter"/>
</dbReference>
<protein>
    <submittedName>
        <fullName evidence="5">Eukaryotic translation initiation factor 4 gamma 1</fullName>
    </submittedName>
</protein>
<feature type="region of interest" description="Disordered" evidence="4">
    <location>
        <begin position="1"/>
        <end position="21"/>
    </location>
</feature>
<dbReference type="GO" id="GO:0016281">
    <property type="term" value="C:eukaryotic translation initiation factor 4F complex"/>
    <property type="evidence" value="ECO:0007669"/>
    <property type="project" value="TreeGrafter"/>
</dbReference>
<keyword evidence="6" id="KW-1185">Reference proteome</keyword>
<dbReference type="PANTHER" id="PTHR23253">
    <property type="entry name" value="EUKARYOTIC TRANSLATION INITIATION FACTOR 4 GAMMA"/>
    <property type="match status" value="1"/>
</dbReference>
<evidence type="ECO:0000313" key="5">
    <source>
        <dbReference type="EMBL" id="GFO40456.1"/>
    </source>
</evidence>
<keyword evidence="3" id="KW-0648">Protein biosynthesis</keyword>
<dbReference type="PANTHER" id="PTHR23253:SF9">
    <property type="entry name" value="EUKARYOTIC TRANSLATION INITIATION FACTOR 4 GAMMA 2"/>
    <property type="match status" value="1"/>
</dbReference>
<dbReference type="Proteomes" id="UP000735302">
    <property type="component" value="Unassembled WGS sequence"/>
</dbReference>
<dbReference type="InterPro" id="IPR016024">
    <property type="entry name" value="ARM-type_fold"/>
</dbReference>
<evidence type="ECO:0000256" key="2">
    <source>
        <dbReference type="ARBA" id="ARBA00022540"/>
    </source>
</evidence>
<gene>
    <name evidence="5" type="ORF">PoB_006696100</name>
</gene>
<evidence type="ECO:0000313" key="6">
    <source>
        <dbReference type="Proteomes" id="UP000735302"/>
    </source>
</evidence>
<accession>A0AAV4D946</accession>
<evidence type="ECO:0000256" key="4">
    <source>
        <dbReference type="SAM" id="MobiDB-lite"/>
    </source>
</evidence>
<name>A0AAV4D946_9GAST</name>
<keyword evidence="2 5" id="KW-0396">Initiation factor</keyword>
<dbReference type="Gene3D" id="1.25.40.180">
    <property type="match status" value="1"/>
</dbReference>
<sequence>MGRKQSLSEPVRRKKLKKQRMDEHFAQMVKIAEERKSRIKFTLKDAIDLRQNNWVPRKEQTGPKKIDEVRQDFHQGATDKTVFAKSASTSKK</sequence>
<comment type="caution">
    <text evidence="5">The sequence shown here is derived from an EMBL/GenBank/DDBJ whole genome shotgun (WGS) entry which is preliminary data.</text>
</comment>
<evidence type="ECO:0000256" key="3">
    <source>
        <dbReference type="ARBA" id="ARBA00022917"/>
    </source>
</evidence>